<evidence type="ECO:0000313" key="14">
    <source>
        <dbReference type="EMBL" id="SSY94473.1"/>
    </source>
</evidence>
<feature type="active site" evidence="11">
    <location>
        <position position="237"/>
    </location>
</feature>
<dbReference type="InterPro" id="IPR013762">
    <property type="entry name" value="Integrase-like_cat_sf"/>
</dbReference>
<dbReference type="Gene3D" id="1.10.443.10">
    <property type="entry name" value="Intergrase catalytic core"/>
    <property type="match status" value="1"/>
</dbReference>
<dbReference type="CDD" id="cd00798">
    <property type="entry name" value="INT_XerDC_C"/>
    <property type="match status" value="1"/>
</dbReference>
<evidence type="ECO:0000256" key="11">
    <source>
        <dbReference type="HAMAP-Rule" id="MF_01808"/>
    </source>
</evidence>
<dbReference type="InterPro" id="IPR004107">
    <property type="entry name" value="Integrase_SAM-like_N"/>
</dbReference>
<evidence type="ECO:0000259" key="13">
    <source>
        <dbReference type="PROSITE" id="PS51900"/>
    </source>
</evidence>
<dbReference type="Gene3D" id="1.10.150.130">
    <property type="match status" value="1"/>
</dbReference>
<evidence type="ECO:0000256" key="7">
    <source>
        <dbReference type="ARBA" id="ARBA00022908"/>
    </source>
</evidence>
<sequence>MQNALQRYWTYLKIERQVSPHTLSNYRRQLVRVIEILQHAGIQQWQQVTPSVVRFVIAQSHKDGLHEKSLALRLSALRRFLSYLVQLGELKVNPATGISAPKQAKHLPKNIDTEQVQQLLANDSKEPIDIRDRAIIELLYSSGLRLSELQGLNLNSINIRVREVRVIGKGNKERVVPLGRYASHAIQQWLKVRLLFNPKDEALFVSQLGNRMSHRAIQMRLETWGIRQGLNSHLNPHKLRHSFATHMLEASSDLRAVQELLGHSNLSTTQIYTHLNFQHLAEVYDSAHPRAKRKK</sequence>
<dbReference type="GeneID" id="49634647"/>
<dbReference type="GO" id="GO:0005737">
    <property type="term" value="C:cytoplasm"/>
    <property type="evidence" value="ECO:0007669"/>
    <property type="project" value="UniProtKB-SubCell"/>
</dbReference>
<feature type="active site" evidence="11">
    <location>
        <position position="240"/>
    </location>
</feature>
<keyword evidence="10 11" id="KW-0131">Cell cycle</keyword>
<comment type="function">
    <text evidence="11">Site-specific tyrosine recombinase, which acts by catalyzing the cutting and rejoining of the recombining DNA molecules. The XerC-XerD complex is essential to convert dimers of the bacterial chromosome into monomers to permit their segregation at cell division. It also contributes to the segregational stability of plasmids.</text>
</comment>
<dbReference type="SUPFAM" id="SSF56349">
    <property type="entry name" value="DNA breaking-rejoining enzymes"/>
    <property type="match status" value="1"/>
</dbReference>
<feature type="domain" description="Tyr recombinase" evidence="12">
    <location>
        <begin position="106"/>
        <end position="285"/>
    </location>
</feature>
<gene>
    <name evidence="11 14" type="primary">xerC</name>
    <name evidence="14" type="ORF">NCTC5908_00870</name>
</gene>
<dbReference type="GO" id="GO:0006313">
    <property type="term" value="P:DNA transposition"/>
    <property type="evidence" value="ECO:0007669"/>
    <property type="project" value="UniProtKB-UniRule"/>
</dbReference>
<dbReference type="InterPro" id="IPR011010">
    <property type="entry name" value="DNA_brk_join_enz"/>
</dbReference>
<proteinExistence type="inferred from homology"/>
<evidence type="ECO:0000256" key="1">
    <source>
        <dbReference type="ARBA" id="ARBA00004496"/>
    </source>
</evidence>
<dbReference type="RefSeq" id="WP_005702919.1">
    <property type="nucleotide sequence ID" value="NZ_MAQF01000028.1"/>
</dbReference>
<evidence type="ECO:0000256" key="2">
    <source>
        <dbReference type="ARBA" id="ARBA00006657"/>
    </source>
</evidence>
<reference evidence="14 15" key="1">
    <citation type="submission" date="2018-06" db="EMBL/GenBank/DDBJ databases">
        <authorList>
            <consortium name="Pathogen Informatics"/>
            <person name="Doyle S."/>
        </authorList>
    </citation>
    <scope>NUCLEOTIDE SEQUENCE [LARGE SCALE GENOMIC DNA]</scope>
    <source>
        <strain evidence="14 15">NCTC5908</strain>
    </source>
</reference>
<name>A0A336N7N2_AGGAP</name>
<feature type="active site" evidence="11">
    <location>
        <position position="169"/>
    </location>
</feature>
<evidence type="ECO:0000256" key="3">
    <source>
        <dbReference type="ARBA" id="ARBA00015804"/>
    </source>
</evidence>
<feature type="active site" description="O-(3'-phospho-DNA)-tyrosine intermediate" evidence="11">
    <location>
        <position position="272"/>
    </location>
</feature>
<dbReference type="EMBL" id="UFSP01000001">
    <property type="protein sequence ID" value="SSY94473.1"/>
    <property type="molecule type" value="Genomic_DNA"/>
</dbReference>
<keyword evidence="5 11" id="KW-0132">Cell division</keyword>
<keyword evidence="7 11" id="KW-0229">DNA integration</keyword>
<accession>A0A336N7N2</accession>
<dbReference type="NCBIfam" id="TIGR02224">
    <property type="entry name" value="recomb_XerC"/>
    <property type="match status" value="1"/>
</dbReference>
<dbReference type="PANTHER" id="PTHR30349:SF81">
    <property type="entry name" value="TYROSINE RECOMBINASE XERC"/>
    <property type="match status" value="1"/>
</dbReference>
<organism evidence="14 15">
    <name type="scientific">Aggregatibacter aphrophilus</name>
    <name type="common">Haemophilus aphrophilus</name>
    <dbReference type="NCBI Taxonomy" id="732"/>
    <lineage>
        <taxon>Bacteria</taxon>
        <taxon>Pseudomonadati</taxon>
        <taxon>Pseudomonadota</taxon>
        <taxon>Gammaproteobacteria</taxon>
        <taxon>Pasteurellales</taxon>
        <taxon>Pasteurellaceae</taxon>
        <taxon>Aggregatibacter</taxon>
    </lineage>
</organism>
<dbReference type="InterPro" id="IPR002104">
    <property type="entry name" value="Integrase_catalytic"/>
</dbReference>
<dbReference type="Pfam" id="PF02899">
    <property type="entry name" value="Phage_int_SAM_1"/>
    <property type="match status" value="1"/>
</dbReference>
<evidence type="ECO:0000256" key="5">
    <source>
        <dbReference type="ARBA" id="ARBA00022618"/>
    </source>
</evidence>
<evidence type="ECO:0000259" key="12">
    <source>
        <dbReference type="PROSITE" id="PS51898"/>
    </source>
</evidence>
<dbReference type="InterPro" id="IPR044068">
    <property type="entry name" value="CB"/>
</dbReference>
<dbReference type="Pfam" id="PF00589">
    <property type="entry name" value="Phage_integrase"/>
    <property type="match status" value="1"/>
</dbReference>
<comment type="similarity">
    <text evidence="2 11">Belongs to the 'phage' integrase family. XerC subfamily.</text>
</comment>
<feature type="active site" evidence="11">
    <location>
        <position position="145"/>
    </location>
</feature>
<dbReference type="PANTHER" id="PTHR30349">
    <property type="entry name" value="PHAGE INTEGRASE-RELATED"/>
    <property type="match status" value="1"/>
</dbReference>
<dbReference type="InterPro" id="IPR023009">
    <property type="entry name" value="Tyrosine_recombinase_XerC/XerD"/>
</dbReference>
<dbReference type="GO" id="GO:0007059">
    <property type="term" value="P:chromosome segregation"/>
    <property type="evidence" value="ECO:0007669"/>
    <property type="project" value="UniProtKB-UniRule"/>
</dbReference>
<dbReference type="PROSITE" id="PS51898">
    <property type="entry name" value="TYR_RECOMBINASE"/>
    <property type="match status" value="1"/>
</dbReference>
<dbReference type="Proteomes" id="UP000253728">
    <property type="component" value="Unassembled WGS sequence"/>
</dbReference>
<keyword evidence="4 11" id="KW-0963">Cytoplasm</keyword>
<dbReference type="NCBIfam" id="NF001399">
    <property type="entry name" value="PRK00283.1"/>
    <property type="match status" value="1"/>
</dbReference>
<dbReference type="GO" id="GO:0051301">
    <property type="term" value="P:cell division"/>
    <property type="evidence" value="ECO:0007669"/>
    <property type="project" value="UniProtKB-UniRule"/>
</dbReference>
<evidence type="ECO:0000256" key="10">
    <source>
        <dbReference type="ARBA" id="ARBA00023306"/>
    </source>
</evidence>
<evidence type="ECO:0000313" key="15">
    <source>
        <dbReference type="Proteomes" id="UP000253728"/>
    </source>
</evidence>
<dbReference type="PROSITE" id="PS51900">
    <property type="entry name" value="CB"/>
    <property type="match status" value="1"/>
</dbReference>
<evidence type="ECO:0000256" key="6">
    <source>
        <dbReference type="ARBA" id="ARBA00022829"/>
    </source>
</evidence>
<keyword evidence="9 11" id="KW-0233">DNA recombination</keyword>
<feature type="domain" description="Core-binding (CB)" evidence="13">
    <location>
        <begin position="1"/>
        <end position="85"/>
    </location>
</feature>
<keyword evidence="8 11" id="KW-0238">DNA-binding</keyword>
<dbReference type="STRING" id="732.ADJ80_01225"/>
<dbReference type="GO" id="GO:0009037">
    <property type="term" value="F:tyrosine-based site-specific recombinase activity"/>
    <property type="evidence" value="ECO:0007669"/>
    <property type="project" value="UniProtKB-UniRule"/>
</dbReference>
<evidence type="ECO:0000256" key="8">
    <source>
        <dbReference type="ARBA" id="ARBA00023125"/>
    </source>
</evidence>
<evidence type="ECO:0000256" key="9">
    <source>
        <dbReference type="ARBA" id="ARBA00023172"/>
    </source>
</evidence>
<evidence type="ECO:0000256" key="4">
    <source>
        <dbReference type="ARBA" id="ARBA00022490"/>
    </source>
</evidence>
<dbReference type="InterPro" id="IPR011931">
    <property type="entry name" value="Recomb_XerC"/>
</dbReference>
<dbReference type="InterPro" id="IPR010998">
    <property type="entry name" value="Integrase_recombinase_N"/>
</dbReference>
<dbReference type="AlphaFoldDB" id="A0A336N7N2"/>
<comment type="subcellular location">
    <subcellularLocation>
        <location evidence="1 11">Cytoplasm</location>
    </subcellularLocation>
</comment>
<protein>
    <recommendedName>
        <fullName evidence="3 11">Tyrosine recombinase XerC</fullName>
    </recommendedName>
</protein>
<feature type="active site" evidence="11">
    <location>
        <position position="263"/>
    </location>
</feature>
<comment type="subunit">
    <text evidence="11">Forms a cyclic heterotetrameric complex composed of two molecules of XerC and two molecules of XerD.</text>
</comment>
<dbReference type="InterPro" id="IPR050090">
    <property type="entry name" value="Tyrosine_recombinase_XerCD"/>
</dbReference>
<dbReference type="GO" id="GO:0003677">
    <property type="term" value="F:DNA binding"/>
    <property type="evidence" value="ECO:0007669"/>
    <property type="project" value="UniProtKB-UniRule"/>
</dbReference>
<keyword evidence="6 11" id="KW-0159">Chromosome partition</keyword>
<dbReference type="HAMAP" id="MF_01808">
    <property type="entry name" value="Recomb_XerC_XerD"/>
    <property type="match status" value="1"/>
</dbReference>